<keyword evidence="5" id="KW-0235">DNA replication</keyword>
<evidence type="ECO:0000313" key="10">
    <source>
        <dbReference type="EMBL" id="TDT16048.1"/>
    </source>
</evidence>
<keyword evidence="3" id="KW-0808">Transferase</keyword>
<dbReference type="GO" id="GO:0003677">
    <property type="term" value="F:DNA binding"/>
    <property type="evidence" value="ECO:0007669"/>
    <property type="project" value="InterPro"/>
</dbReference>
<dbReference type="RefSeq" id="WP_133868450.1">
    <property type="nucleotide sequence ID" value="NZ_JAVJPS010000040.1"/>
</dbReference>
<name>A0A4V3EIW8_9ACTN</name>
<evidence type="ECO:0000256" key="8">
    <source>
        <dbReference type="ARBA" id="ARBA00049244"/>
    </source>
</evidence>
<dbReference type="GO" id="GO:0003887">
    <property type="term" value="F:DNA-directed DNA polymerase activity"/>
    <property type="evidence" value="ECO:0007669"/>
    <property type="project" value="UniProtKB-KW"/>
</dbReference>
<dbReference type="GO" id="GO:0006261">
    <property type="term" value="P:DNA-templated DNA replication"/>
    <property type="evidence" value="ECO:0007669"/>
    <property type="project" value="TreeGrafter"/>
</dbReference>
<dbReference type="Pfam" id="PF06144">
    <property type="entry name" value="DNA_pol3_delta"/>
    <property type="match status" value="1"/>
</dbReference>
<keyword evidence="11" id="KW-1185">Reference proteome</keyword>
<dbReference type="SUPFAM" id="SSF48019">
    <property type="entry name" value="post-AAA+ oligomerization domain-like"/>
    <property type="match status" value="1"/>
</dbReference>
<organism evidence="10 11">
    <name type="scientific">Ilumatobacter fluminis</name>
    <dbReference type="NCBI Taxonomy" id="467091"/>
    <lineage>
        <taxon>Bacteria</taxon>
        <taxon>Bacillati</taxon>
        <taxon>Actinomycetota</taxon>
        <taxon>Acidimicrobiia</taxon>
        <taxon>Acidimicrobiales</taxon>
        <taxon>Ilumatobacteraceae</taxon>
        <taxon>Ilumatobacter</taxon>
    </lineage>
</organism>
<evidence type="ECO:0000256" key="4">
    <source>
        <dbReference type="ARBA" id="ARBA00022695"/>
    </source>
</evidence>
<gene>
    <name evidence="10" type="ORF">BDK89_1630</name>
</gene>
<evidence type="ECO:0000256" key="7">
    <source>
        <dbReference type="ARBA" id="ARBA00034754"/>
    </source>
</evidence>
<proteinExistence type="inferred from homology"/>
<keyword evidence="4" id="KW-0548">Nucleotidyltransferase</keyword>
<dbReference type="Gene3D" id="3.40.50.300">
    <property type="entry name" value="P-loop containing nucleotide triphosphate hydrolases"/>
    <property type="match status" value="1"/>
</dbReference>
<dbReference type="InterPro" id="IPR010372">
    <property type="entry name" value="DNA_pol3_delta_N"/>
</dbReference>
<dbReference type="EMBL" id="SOAU01000001">
    <property type="protein sequence ID" value="TDT16048.1"/>
    <property type="molecule type" value="Genomic_DNA"/>
</dbReference>
<evidence type="ECO:0000313" key="11">
    <source>
        <dbReference type="Proteomes" id="UP000294558"/>
    </source>
</evidence>
<dbReference type="NCBIfam" id="TIGR01128">
    <property type="entry name" value="holA"/>
    <property type="match status" value="1"/>
</dbReference>
<dbReference type="Proteomes" id="UP000294558">
    <property type="component" value="Unassembled WGS sequence"/>
</dbReference>
<evidence type="ECO:0000256" key="6">
    <source>
        <dbReference type="ARBA" id="ARBA00022932"/>
    </source>
</evidence>
<dbReference type="SUPFAM" id="SSF52540">
    <property type="entry name" value="P-loop containing nucleoside triphosphate hydrolases"/>
    <property type="match status" value="1"/>
</dbReference>
<dbReference type="AlphaFoldDB" id="A0A4V3EIW8"/>
<dbReference type="InterPro" id="IPR005790">
    <property type="entry name" value="DNA_polIII_delta"/>
</dbReference>
<dbReference type="EC" id="2.7.7.7" evidence="1"/>
<protein>
    <recommendedName>
        <fullName evidence="2">DNA polymerase III subunit delta</fullName>
        <ecNumber evidence="1">2.7.7.7</ecNumber>
    </recommendedName>
</protein>
<accession>A0A4V3EIW8</accession>
<dbReference type="Gene3D" id="1.20.272.10">
    <property type="match status" value="1"/>
</dbReference>
<comment type="catalytic activity">
    <reaction evidence="8">
        <text>DNA(n) + a 2'-deoxyribonucleoside 5'-triphosphate = DNA(n+1) + diphosphate</text>
        <dbReference type="Rhea" id="RHEA:22508"/>
        <dbReference type="Rhea" id="RHEA-COMP:17339"/>
        <dbReference type="Rhea" id="RHEA-COMP:17340"/>
        <dbReference type="ChEBI" id="CHEBI:33019"/>
        <dbReference type="ChEBI" id="CHEBI:61560"/>
        <dbReference type="ChEBI" id="CHEBI:173112"/>
        <dbReference type="EC" id="2.7.7.7"/>
    </reaction>
</comment>
<evidence type="ECO:0000259" key="9">
    <source>
        <dbReference type="Pfam" id="PF06144"/>
    </source>
</evidence>
<dbReference type="InterPro" id="IPR008921">
    <property type="entry name" value="DNA_pol3_clamp-load_cplx_C"/>
</dbReference>
<dbReference type="GO" id="GO:0009360">
    <property type="term" value="C:DNA polymerase III complex"/>
    <property type="evidence" value="ECO:0007669"/>
    <property type="project" value="InterPro"/>
</dbReference>
<dbReference type="InterPro" id="IPR027417">
    <property type="entry name" value="P-loop_NTPase"/>
</dbReference>
<feature type="domain" description="DNA polymerase III delta N-terminal" evidence="9">
    <location>
        <begin position="4"/>
        <end position="112"/>
    </location>
</feature>
<sequence>MGVHLLTGDDESILRAKAHDLVHQLIGDGDRSLMVDEFEGEEYELREVADAAQTMPFLTDKRVVVARDVGRFNADDLPPILGYLDNPLDSTDLVLVGGGGRLAKKLTDAVKAAGGHTTNTSPPNRAKDRQSWVKVEFEEHGVRLDAAAAARIADQLGEDAGRLEGLISVIRSTYGEGVRVGMDDIEPFLGEAGGVPPWDFTDAIDSGQTTKALTLLGRMMHGGDRHPLQMMATLHNHYAKLARLDGVDARNEQEAADAMGIKAGFPAKKALGNYRRLGGSGIHRAIELLAKADLDLRGDSDLDPELVMEVLVARLSRLGRR</sequence>
<comment type="similarity">
    <text evidence="7">Belongs to the DNA polymerase HolA subunit family.</text>
</comment>
<dbReference type="PANTHER" id="PTHR34388">
    <property type="entry name" value="DNA POLYMERASE III SUBUNIT DELTA"/>
    <property type="match status" value="1"/>
</dbReference>
<evidence type="ECO:0000256" key="3">
    <source>
        <dbReference type="ARBA" id="ARBA00022679"/>
    </source>
</evidence>
<dbReference type="OrthoDB" id="5196558at2"/>
<evidence type="ECO:0000256" key="2">
    <source>
        <dbReference type="ARBA" id="ARBA00017703"/>
    </source>
</evidence>
<keyword evidence="6" id="KW-0239">DNA-directed DNA polymerase</keyword>
<evidence type="ECO:0000256" key="5">
    <source>
        <dbReference type="ARBA" id="ARBA00022705"/>
    </source>
</evidence>
<comment type="caution">
    <text evidence="10">The sequence shown here is derived from an EMBL/GenBank/DDBJ whole genome shotgun (WGS) entry which is preliminary data.</text>
</comment>
<evidence type="ECO:0000256" key="1">
    <source>
        <dbReference type="ARBA" id="ARBA00012417"/>
    </source>
</evidence>
<reference evidence="10 11" key="1">
    <citation type="submission" date="2019-03" db="EMBL/GenBank/DDBJ databases">
        <title>Sequencing the genomes of 1000 actinobacteria strains.</title>
        <authorList>
            <person name="Klenk H.-P."/>
        </authorList>
    </citation>
    <scope>NUCLEOTIDE SEQUENCE [LARGE SCALE GENOMIC DNA]</scope>
    <source>
        <strain evidence="10 11">DSM 18936</strain>
    </source>
</reference>
<dbReference type="PANTHER" id="PTHR34388:SF1">
    <property type="entry name" value="DNA POLYMERASE III SUBUNIT DELTA"/>
    <property type="match status" value="1"/>
</dbReference>